<dbReference type="GO" id="GO:0001080">
    <property type="term" value="P:nitrogen catabolite activation of transcription from RNA polymerase II promoter"/>
    <property type="evidence" value="ECO:0007669"/>
    <property type="project" value="TreeGrafter"/>
</dbReference>
<dbReference type="InterPro" id="IPR036864">
    <property type="entry name" value="Zn2-C6_fun-type_DNA-bd_sf"/>
</dbReference>
<dbReference type="SUPFAM" id="SSF57701">
    <property type="entry name" value="Zn2/Cys6 DNA-binding domain"/>
    <property type="match status" value="1"/>
</dbReference>
<comment type="caution">
    <text evidence="4">The sequence shown here is derived from an EMBL/GenBank/DDBJ whole genome shotgun (WGS) entry which is preliminary data.</text>
</comment>
<sequence>MHRGSRTPGTQFGNIVLRSNLSHELFARNTQYAPLSSIRTSREVLTSLERSPATGMASSSAQPAPVSLAQRVALACTRCRKRKIRCITPNANTPCQRCERSSLTCEYVPIESNPRPIRWQPPTTPEDYPASDAQRHSMAGLAPIPRQTAQAAGSGRPQISARDGDMQQLLAAQGSSQAVPDPAHQTDTYHPYPNYTGYTMPTGYMAENFNGNVQYSVPGYYGMPIPQEVFFQDPRRDFQGGAGATEDQSAQYPYAAQDYYDLTRGGYYNHMP</sequence>
<evidence type="ECO:0000256" key="1">
    <source>
        <dbReference type="ARBA" id="ARBA00023242"/>
    </source>
</evidence>
<dbReference type="CDD" id="cd00067">
    <property type="entry name" value="GAL4"/>
    <property type="match status" value="1"/>
</dbReference>
<proteinExistence type="predicted"/>
<dbReference type="GO" id="GO:0000981">
    <property type="term" value="F:DNA-binding transcription factor activity, RNA polymerase II-specific"/>
    <property type="evidence" value="ECO:0007669"/>
    <property type="project" value="InterPro"/>
</dbReference>
<protein>
    <recommendedName>
        <fullName evidence="3">Zn(2)-C6 fungal-type domain-containing protein</fullName>
    </recommendedName>
</protein>
<dbReference type="GO" id="GO:0008270">
    <property type="term" value="F:zinc ion binding"/>
    <property type="evidence" value="ECO:0007669"/>
    <property type="project" value="InterPro"/>
</dbReference>
<dbReference type="Pfam" id="PF00172">
    <property type="entry name" value="Zn_clus"/>
    <property type="match status" value="1"/>
</dbReference>
<dbReference type="GO" id="GO:0005634">
    <property type="term" value="C:nucleus"/>
    <property type="evidence" value="ECO:0007669"/>
    <property type="project" value="TreeGrafter"/>
</dbReference>
<dbReference type="InterPro" id="IPR001138">
    <property type="entry name" value="Zn2Cys6_DnaBD"/>
</dbReference>
<dbReference type="AlphaFoldDB" id="A0AAD2JXC7"/>
<dbReference type="PANTHER" id="PTHR31668:SF4">
    <property type="entry name" value="TRANSCRIPTIONAL ACTIVATOR PROTEIN DAL81"/>
    <property type="match status" value="1"/>
</dbReference>
<keyword evidence="1" id="KW-0539">Nucleus</keyword>
<feature type="region of interest" description="Disordered" evidence="2">
    <location>
        <begin position="112"/>
        <end position="134"/>
    </location>
</feature>
<reference evidence="4" key="1">
    <citation type="submission" date="2023-11" db="EMBL/GenBank/DDBJ databases">
        <authorList>
            <person name="De Vega J J."/>
            <person name="De Vega J J."/>
        </authorList>
    </citation>
    <scope>NUCLEOTIDE SEQUENCE</scope>
</reference>
<dbReference type="Proteomes" id="UP001295794">
    <property type="component" value="Unassembled WGS sequence"/>
</dbReference>
<accession>A0AAD2JXC7</accession>
<feature type="domain" description="Zn(2)-C6 fungal-type" evidence="3">
    <location>
        <begin position="75"/>
        <end position="107"/>
    </location>
</feature>
<organism evidence="4 5">
    <name type="scientific">Mycena citricolor</name>
    <dbReference type="NCBI Taxonomy" id="2018698"/>
    <lineage>
        <taxon>Eukaryota</taxon>
        <taxon>Fungi</taxon>
        <taxon>Dikarya</taxon>
        <taxon>Basidiomycota</taxon>
        <taxon>Agaricomycotina</taxon>
        <taxon>Agaricomycetes</taxon>
        <taxon>Agaricomycetidae</taxon>
        <taxon>Agaricales</taxon>
        <taxon>Marasmiineae</taxon>
        <taxon>Mycenaceae</taxon>
        <taxon>Mycena</taxon>
    </lineage>
</organism>
<dbReference type="Gene3D" id="4.10.240.10">
    <property type="entry name" value="Zn(2)-C6 fungal-type DNA-binding domain"/>
    <property type="match status" value="1"/>
</dbReference>
<dbReference type="PANTHER" id="PTHR31668">
    <property type="entry name" value="GLUCOSE TRANSPORT TRANSCRIPTION REGULATOR RGT1-RELATED-RELATED"/>
    <property type="match status" value="1"/>
</dbReference>
<dbReference type="PROSITE" id="PS50048">
    <property type="entry name" value="ZN2_CY6_FUNGAL_2"/>
    <property type="match status" value="1"/>
</dbReference>
<gene>
    <name evidence="4" type="ORF">MYCIT1_LOCUS9389</name>
</gene>
<evidence type="ECO:0000256" key="2">
    <source>
        <dbReference type="SAM" id="MobiDB-lite"/>
    </source>
</evidence>
<evidence type="ECO:0000313" key="4">
    <source>
        <dbReference type="EMBL" id="CAK5267129.1"/>
    </source>
</evidence>
<evidence type="ECO:0000313" key="5">
    <source>
        <dbReference type="Proteomes" id="UP001295794"/>
    </source>
</evidence>
<keyword evidence="5" id="KW-1185">Reference proteome</keyword>
<dbReference type="InterPro" id="IPR050797">
    <property type="entry name" value="Carb_Metab_Trans_Reg"/>
</dbReference>
<evidence type="ECO:0000259" key="3">
    <source>
        <dbReference type="PROSITE" id="PS50048"/>
    </source>
</evidence>
<name>A0AAD2JXC7_9AGAR</name>
<dbReference type="PROSITE" id="PS00463">
    <property type="entry name" value="ZN2_CY6_FUNGAL_1"/>
    <property type="match status" value="1"/>
</dbReference>
<dbReference type="EMBL" id="CAVNYO010000116">
    <property type="protein sequence ID" value="CAK5267129.1"/>
    <property type="molecule type" value="Genomic_DNA"/>
</dbReference>
<dbReference type="SMART" id="SM00066">
    <property type="entry name" value="GAL4"/>
    <property type="match status" value="1"/>
</dbReference>